<dbReference type="EMBL" id="SZZH01000001">
    <property type="protein sequence ID" value="TKV61576.1"/>
    <property type="molecule type" value="Genomic_DNA"/>
</dbReference>
<evidence type="ECO:0000313" key="3">
    <source>
        <dbReference type="Proteomes" id="UP000306985"/>
    </source>
</evidence>
<dbReference type="InterPro" id="IPR029062">
    <property type="entry name" value="Class_I_gatase-like"/>
</dbReference>
<dbReference type="SUPFAM" id="SSF52317">
    <property type="entry name" value="Class I glutamine amidotransferase-like"/>
    <property type="match status" value="1"/>
</dbReference>
<dbReference type="RefSeq" id="WP_137448881.1">
    <property type="nucleotide sequence ID" value="NZ_SZZH01000001.1"/>
</dbReference>
<dbReference type="Gene3D" id="3.40.50.880">
    <property type="match status" value="1"/>
</dbReference>
<keyword evidence="3" id="KW-1185">Reference proteome</keyword>
<feature type="domain" description="ThuA-like" evidence="1">
    <location>
        <begin position="7"/>
        <end position="218"/>
    </location>
</feature>
<dbReference type="AlphaFoldDB" id="A0A4U6QND1"/>
<dbReference type="OrthoDB" id="9785923at2"/>
<dbReference type="Pfam" id="PF06283">
    <property type="entry name" value="ThuA"/>
    <property type="match status" value="1"/>
</dbReference>
<dbReference type="PANTHER" id="PTHR40469:SF2">
    <property type="entry name" value="GALACTOSE-BINDING DOMAIN-LIKE SUPERFAMILY PROTEIN"/>
    <property type="match status" value="1"/>
</dbReference>
<evidence type="ECO:0000313" key="2">
    <source>
        <dbReference type="EMBL" id="TKV61576.1"/>
    </source>
</evidence>
<comment type="caution">
    <text evidence="2">The sequence shown here is derived from an EMBL/GenBank/DDBJ whole genome shotgun (WGS) entry which is preliminary data.</text>
</comment>
<accession>A0A4U6QND1</accession>
<evidence type="ECO:0000259" key="1">
    <source>
        <dbReference type="Pfam" id="PF06283"/>
    </source>
</evidence>
<dbReference type="Proteomes" id="UP000306985">
    <property type="component" value="Unassembled WGS sequence"/>
</dbReference>
<dbReference type="InterPro" id="IPR029010">
    <property type="entry name" value="ThuA-like"/>
</dbReference>
<gene>
    <name evidence="2" type="ORF">FDO65_08425</name>
</gene>
<dbReference type="PANTHER" id="PTHR40469">
    <property type="entry name" value="SECRETED GLYCOSYL HYDROLASE"/>
    <property type="match status" value="1"/>
</dbReference>
<proteinExistence type="predicted"/>
<name>A0A4U6QND1_9ACTN</name>
<protein>
    <submittedName>
        <fullName evidence="2">ThuA domain-containing protein</fullName>
    </submittedName>
</protein>
<sequence length="220" mass="24000">MTAPRRRALVVRGGWPGHAPEETTDLVVPVLRDAGHSVEIADDLDVYLDAARLQDLSVIVQCWTLGRMSAEHCAGLTGAVASGVGFGGWHGGVVDAFRSRPEYLQMVGGQFVAHPGGHVDHRIELVPERADHPIVAGLPSSFAVHTEQYWVLADDYNDVLATTTIAPGEQWDRPVTCPAVWTRNWGHGRVFVCTLGHSPEDLDHPVTRAVVQRGLRWAAR</sequence>
<organism evidence="2 3">
    <name type="scientific">Nakamurella flava</name>
    <dbReference type="NCBI Taxonomy" id="2576308"/>
    <lineage>
        <taxon>Bacteria</taxon>
        <taxon>Bacillati</taxon>
        <taxon>Actinomycetota</taxon>
        <taxon>Actinomycetes</taxon>
        <taxon>Nakamurellales</taxon>
        <taxon>Nakamurellaceae</taxon>
        <taxon>Nakamurella</taxon>
    </lineage>
</organism>
<reference evidence="2 3" key="1">
    <citation type="submission" date="2019-05" db="EMBL/GenBank/DDBJ databases">
        <title>Nakamurella sp. N5BH11, whole genome shotgun sequence.</title>
        <authorList>
            <person name="Tuo L."/>
        </authorList>
    </citation>
    <scope>NUCLEOTIDE SEQUENCE [LARGE SCALE GENOMIC DNA]</scope>
    <source>
        <strain evidence="2 3">N5BH11</strain>
    </source>
</reference>